<proteinExistence type="inferred from homology"/>
<gene>
    <name evidence="3" type="ORF">ABHD89_002040</name>
</gene>
<dbReference type="InterPro" id="IPR017439">
    <property type="entry name" value="Amidohydrolase"/>
</dbReference>
<dbReference type="NCBIfam" id="TIGR01891">
    <property type="entry name" value="amidohydrolases"/>
    <property type="match status" value="1"/>
</dbReference>
<sequence>MRKIKTNERVENMSVKEEVIDKHMDHIINFRRRLHKNPELSFEEYETTKLIANGLEDTKIEFYELSEKTGLIGLLEKDPDYEYVAVRADIDALPIEEETDLEFKSETEGRMHACGHDIHSSILYGFAKIINDLYDDLQYNIVFVFQPAEEILKGAKYIKEEMQRLEVPVDKIVMYHTWPNLNEGLVGYREDQFCAGAQSFNVKLTAKGGHAAHPHKTADPVYLAADIIHFIQAIVSRYNNPATPLVMTIGQIHAGERNNVIPDVCTFGGTMRSFSEESIRDAKEIMEKYIKEVTAMVGADYEIEFKNYCPPLINTPEIVEEFVNAGEDESVYHRLPEPSMGSEDFSFYLDEYVGAAFRIGTRMEDVEESGYSLHSPEIIFSEKSIKTGIKALVDFTTRAE</sequence>
<evidence type="ECO:0000259" key="2">
    <source>
        <dbReference type="Pfam" id="PF07687"/>
    </source>
</evidence>
<dbReference type="PANTHER" id="PTHR11014:SF63">
    <property type="entry name" value="METALLOPEPTIDASE, PUTATIVE (AFU_ORTHOLOGUE AFUA_6G09600)-RELATED"/>
    <property type="match status" value="1"/>
</dbReference>
<accession>A0ABV2EC79</accession>
<evidence type="ECO:0000313" key="3">
    <source>
        <dbReference type="EMBL" id="MET3111625.1"/>
    </source>
</evidence>
<comment type="caution">
    <text evidence="3">The sequence shown here is derived from an EMBL/GenBank/DDBJ whole genome shotgun (WGS) entry which is preliminary data.</text>
</comment>
<evidence type="ECO:0000256" key="1">
    <source>
        <dbReference type="ARBA" id="ARBA00006153"/>
    </source>
</evidence>
<dbReference type="PIRSF" id="PIRSF005962">
    <property type="entry name" value="Pept_M20D_amidohydro"/>
    <property type="match status" value="1"/>
</dbReference>
<dbReference type="PANTHER" id="PTHR11014">
    <property type="entry name" value="PEPTIDASE M20 FAMILY MEMBER"/>
    <property type="match status" value="1"/>
</dbReference>
<organism evidence="3 4">
    <name type="scientific">Salinicoccus halitifaciens</name>
    <dbReference type="NCBI Taxonomy" id="1073415"/>
    <lineage>
        <taxon>Bacteria</taxon>
        <taxon>Bacillati</taxon>
        <taxon>Bacillota</taxon>
        <taxon>Bacilli</taxon>
        <taxon>Bacillales</taxon>
        <taxon>Staphylococcaceae</taxon>
        <taxon>Salinicoccus</taxon>
    </lineage>
</organism>
<dbReference type="Pfam" id="PF01546">
    <property type="entry name" value="Peptidase_M20"/>
    <property type="match status" value="1"/>
</dbReference>
<dbReference type="SUPFAM" id="SSF53187">
    <property type="entry name" value="Zn-dependent exopeptidases"/>
    <property type="match status" value="1"/>
</dbReference>
<dbReference type="EMBL" id="JBDZDV010000005">
    <property type="protein sequence ID" value="MET3111625.1"/>
    <property type="molecule type" value="Genomic_DNA"/>
</dbReference>
<evidence type="ECO:0000313" key="4">
    <source>
        <dbReference type="Proteomes" id="UP001549019"/>
    </source>
</evidence>
<name>A0ABV2EC79_9STAP</name>
<keyword evidence="4" id="KW-1185">Reference proteome</keyword>
<dbReference type="SUPFAM" id="SSF55031">
    <property type="entry name" value="Bacterial exopeptidase dimerisation domain"/>
    <property type="match status" value="1"/>
</dbReference>
<protein>
    <submittedName>
        <fullName evidence="3">Amidohydrolase</fullName>
    </submittedName>
</protein>
<dbReference type="RefSeq" id="WP_230821284.1">
    <property type="nucleotide sequence ID" value="NZ_JAJNCU010000002.1"/>
</dbReference>
<dbReference type="Proteomes" id="UP001549019">
    <property type="component" value="Unassembled WGS sequence"/>
</dbReference>
<dbReference type="InterPro" id="IPR011650">
    <property type="entry name" value="Peptidase_M20_dimer"/>
</dbReference>
<dbReference type="InterPro" id="IPR002933">
    <property type="entry name" value="Peptidase_M20"/>
</dbReference>
<dbReference type="Pfam" id="PF07687">
    <property type="entry name" value="M20_dimer"/>
    <property type="match status" value="1"/>
</dbReference>
<dbReference type="Gene3D" id="3.30.70.360">
    <property type="match status" value="1"/>
</dbReference>
<dbReference type="Gene3D" id="3.40.630.10">
    <property type="entry name" value="Zn peptidases"/>
    <property type="match status" value="1"/>
</dbReference>
<comment type="similarity">
    <text evidence="1">Belongs to the peptidase M20 family.</text>
</comment>
<feature type="domain" description="Peptidase M20 dimerisation" evidence="2">
    <location>
        <begin position="196"/>
        <end position="293"/>
    </location>
</feature>
<dbReference type="CDD" id="cd03886">
    <property type="entry name" value="M20_Acy1"/>
    <property type="match status" value="1"/>
</dbReference>
<dbReference type="InterPro" id="IPR036264">
    <property type="entry name" value="Bact_exopeptidase_dim_dom"/>
</dbReference>
<reference evidence="3 4" key="1">
    <citation type="submission" date="2024-05" db="EMBL/GenBank/DDBJ databases">
        <title>Genomic Encyclopedia of Type Strains, Phase IV (KMG-IV): sequencing the most valuable type-strain genomes for metagenomic binning, comparative biology and taxonomic classification.</title>
        <authorList>
            <person name="Goeker M."/>
        </authorList>
    </citation>
    <scope>NUCLEOTIDE SEQUENCE [LARGE SCALE GENOMIC DNA]</scope>
    <source>
        <strain evidence="3 4">DSM 25286</strain>
    </source>
</reference>